<dbReference type="Proteomes" id="UP000244174">
    <property type="component" value="Unassembled WGS sequence"/>
</dbReference>
<evidence type="ECO:0000256" key="1">
    <source>
        <dbReference type="SAM" id="Phobius"/>
    </source>
</evidence>
<gene>
    <name evidence="2" type="ORF">C8P64_0725</name>
</gene>
<reference evidence="2 3" key="1">
    <citation type="submission" date="2018-04" db="EMBL/GenBank/DDBJ databases">
        <title>Genomic Encyclopedia of Archaeal and Bacterial Type Strains, Phase II (KMG-II): from individual species to whole genera.</title>
        <authorList>
            <person name="Goeker M."/>
        </authorList>
    </citation>
    <scope>NUCLEOTIDE SEQUENCE [LARGE SCALE GENOMIC DNA]</scope>
    <source>
        <strain evidence="2 3">DSM 23082</strain>
    </source>
</reference>
<dbReference type="OrthoDB" id="1442115at2"/>
<evidence type="ECO:0000313" key="3">
    <source>
        <dbReference type="Proteomes" id="UP000244174"/>
    </source>
</evidence>
<keyword evidence="1" id="KW-0812">Transmembrane</keyword>
<accession>A0A2T6ALN9</accession>
<dbReference type="Pfam" id="PF11188">
    <property type="entry name" value="DUF2975"/>
    <property type="match status" value="1"/>
</dbReference>
<feature type="transmembrane region" description="Helical" evidence="1">
    <location>
        <begin position="12"/>
        <end position="39"/>
    </location>
</feature>
<feature type="transmembrane region" description="Helical" evidence="1">
    <location>
        <begin position="100"/>
        <end position="125"/>
    </location>
</feature>
<dbReference type="AlphaFoldDB" id="A0A2T6ALN9"/>
<proteinExistence type="predicted"/>
<dbReference type="EMBL" id="QBKQ01000001">
    <property type="protein sequence ID" value="PTX44743.1"/>
    <property type="molecule type" value="Genomic_DNA"/>
</dbReference>
<evidence type="ECO:0000313" key="2">
    <source>
        <dbReference type="EMBL" id="PTX44743.1"/>
    </source>
</evidence>
<organism evidence="2 3">
    <name type="scientific">Christiangramia gaetbulicola</name>
    <dbReference type="NCBI Taxonomy" id="703340"/>
    <lineage>
        <taxon>Bacteria</taxon>
        <taxon>Pseudomonadati</taxon>
        <taxon>Bacteroidota</taxon>
        <taxon>Flavobacteriia</taxon>
        <taxon>Flavobacteriales</taxon>
        <taxon>Flavobacteriaceae</taxon>
        <taxon>Christiangramia</taxon>
    </lineage>
</organism>
<feature type="transmembrane region" description="Helical" evidence="1">
    <location>
        <begin position="59"/>
        <end position="79"/>
    </location>
</feature>
<name>A0A2T6ALN9_9FLAO</name>
<comment type="caution">
    <text evidence="2">The sequence shown here is derived from an EMBL/GenBank/DDBJ whole genome shotgun (WGS) entry which is preliminary data.</text>
</comment>
<protein>
    <recommendedName>
        <fullName evidence="4">DUF2975 family protein</fullName>
    </recommendedName>
</protein>
<evidence type="ECO:0008006" key="4">
    <source>
        <dbReference type="Google" id="ProtNLM"/>
    </source>
</evidence>
<keyword evidence="1" id="KW-0472">Membrane</keyword>
<dbReference type="RefSeq" id="WP_108170669.1">
    <property type="nucleotide sequence ID" value="NZ_QBKQ01000001.1"/>
</dbReference>
<keyword evidence="3" id="KW-1185">Reference proteome</keyword>
<feature type="transmembrane region" description="Helical" evidence="1">
    <location>
        <begin position="137"/>
        <end position="155"/>
    </location>
</feature>
<sequence length="169" mass="19108">MITSFKLLKGILSLALFFSICLWLIFLFILGGIILGYGGTFGLENILEDFELNSKTTRIVLTTYLLGGYAVIIYVVYILRKLVVSLNTGRLFTKFQSAGFNLIGQIIIWLVVISSISDFILKLILNSRFEVKASFPDFWLFLAVGSFFIALGQVFEKARLIREENELTV</sequence>
<keyword evidence="1" id="KW-1133">Transmembrane helix</keyword>
<dbReference type="InterPro" id="IPR021354">
    <property type="entry name" value="DUF2975"/>
</dbReference>